<dbReference type="AlphaFoldDB" id="A0A0A1FFJ3"/>
<proteinExistence type="predicted"/>
<evidence type="ECO:0000313" key="2">
    <source>
        <dbReference type="Proteomes" id="UP000030302"/>
    </source>
</evidence>
<organism evidence="1 2">
    <name type="scientific">Collimonas arenae</name>
    <dbReference type="NCBI Taxonomy" id="279058"/>
    <lineage>
        <taxon>Bacteria</taxon>
        <taxon>Pseudomonadati</taxon>
        <taxon>Pseudomonadota</taxon>
        <taxon>Betaproteobacteria</taxon>
        <taxon>Burkholderiales</taxon>
        <taxon>Oxalobacteraceae</taxon>
        <taxon>Collimonas</taxon>
    </lineage>
</organism>
<protein>
    <submittedName>
        <fullName evidence="1">Uncharacterized protein</fullName>
    </submittedName>
</protein>
<dbReference type="KEGG" id="care:LT85_3397"/>
<reference evidence="2" key="1">
    <citation type="journal article" date="2014" name="Soil Biol. Biochem.">
        <title>Structure and function of bacterial communities in ageing soils: Insights from the Mendocino ecological staircase.</title>
        <authorList>
            <person name="Uroz S."/>
            <person name="Tech J.J."/>
            <person name="Sawaya N.A."/>
            <person name="Frey-Klett P."/>
            <person name="Leveau J.H.J."/>
        </authorList>
    </citation>
    <scope>NUCLEOTIDE SEQUENCE [LARGE SCALE GENOMIC DNA]</scope>
    <source>
        <strain evidence="2">Cal35</strain>
    </source>
</reference>
<dbReference type="EMBL" id="CP009962">
    <property type="protein sequence ID" value="AIY42555.1"/>
    <property type="molecule type" value="Genomic_DNA"/>
</dbReference>
<dbReference type="HOGENOM" id="CLU_3326718_0_0_4"/>
<evidence type="ECO:0000313" key="1">
    <source>
        <dbReference type="EMBL" id="AIY42555.1"/>
    </source>
</evidence>
<accession>A0A0A1FFJ3</accession>
<dbReference type="Proteomes" id="UP000030302">
    <property type="component" value="Chromosome"/>
</dbReference>
<keyword evidence="2" id="KW-1185">Reference proteome</keyword>
<name>A0A0A1FFJ3_9BURK</name>
<sequence length="38" mass="4410">MQFLEGMGKPCFIWTERMQAITADGMVWDELEGFGDRI</sequence>
<gene>
    <name evidence="1" type="ORF">LT85_3397</name>
</gene>